<gene>
    <name evidence="1" type="ORF">LSTR_LSTR009060</name>
</gene>
<dbReference type="AlphaFoldDB" id="A0A482WJB7"/>
<accession>A0A482WJB7</accession>
<reference evidence="1 2" key="1">
    <citation type="journal article" date="2017" name="Gigascience">
        <title>Genome sequence of the small brown planthopper, Laodelphax striatellus.</title>
        <authorList>
            <person name="Zhu J."/>
            <person name="Jiang F."/>
            <person name="Wang X."/>
            <person name="Yang P."/>
            <person name="Bao Y."/>
            <person name="Zhao W."/>
            <person name="Wang W."/>
            <person name="Lu H."/>
            <person name="Wang Q."/>
            <person name="Cui N."/>
            <person name="Li J."/>
            <person name="Chen X."/>
            <person name="Luo L."/>
            <person name="Yu J."/>
            <person name="Kang L."/>
            <person name="Cui F."/>
        </authorList>
    </citation>
    <scope>NUCLEOTIDE SEQUENCE [LARGE SCALE GENOMIC DNA]</scope>
    <source>
        <strain evidence="1">Lst14</strain>
    </source>
</reference>
<protein>
    <submittedName>
        <fullName evidence="1">Uncharacterized protein</fullName>
    </submittedName>
</protein>
<dbReference type="EMBL" id="QKKF02033621">
    <property type="protein sequence ID" value="RZF33604.1"/>
    <property type="molecule type" value="Genomic_DNA"/>
</dbReference>
<evidence type="ECO:0000313" key="1">
    <source>
        <dbReference type="EMBL" id="RZF33604.1"/>
    </source>
</evidence>
<keyword evidence="2" id="KW-1185">Reference proteome</keyword>
<name>A0A482WJB7_LAOST</name>
<evidence type="ECO:0000313" key="2">
    <source>
        <dbReference type="Proteomes" id="UP000291343"/>
    </source>
</evidence>
<comment type="caution">
    <text evidence="1">The sequence shown here is derived from an EMBL/GenBank/DDBJ whole genome shotgun (WGS) entry which is preliminary data.</text>
</comment>
<sequence length="168" mass="19186">MPYHPLQFPNELEATHSLIRHHIDDNELPIIAKIGCAAPHLLLLKVEQAKIVSAVSLDRQQQQECMIAMPVANLKFCNVSKIVSYPRSLHTFLQLVGEWWGASTLQPIAAGNRWRHVTPLLRREIRIRNKLRRPVEHVGTCQCVVDTDKIITRAGWDRRIIGLQLLSP</sequence>
<dbReference type="Proteomes" id="UP000291343">
    <property type="component" value="Unassembled WGS sequence"/>
</dbReference>
<organism evidence="1 2">
    <name type="scientific">Laodelphax striatellus</name>
    <name type="common">Small brown planthopper</name>
    <name type="synonym">Delphax striatella</name>
    <dbReference type="NCBI Taxonomy" id="195883"/>
    <lineage>
        <taxon>Eukaryota</taxon>
        <taxon>Metazoa</taxon>
        <taxon>Ecdysozoa</taxon>
        <taxon>Arthropoda</taxon>
        <taxon>Hexapoda</taxon>
        <taxon>Insecta</taxon>
        <taxon>Pterygota</taxon>
        <taxon>Neoptera</taxon>
        <taxon>Paraneoptera</taxon>
        <taxon>Hemiptera</taxon>
        <taxon>Auchenorrhyncha</taxon>
        <taxon>Fulgoroidea</taxon>
        <taxon>Delphacidae</taxon>
        <taxon>Criomorphinae</taxon>
        <taxon>Laodelphax</taxon>
    </lineage>
</organism>
<proteinExistence type="predicted"/>
<dbReference type="InParanoid" id="A0A482WJB7"/>